<keyword evidence="2" id="KW-1185">Reference proteome</keyword>
<gene>
    <name evidence="1" type="ORF">AV530_012931</name>
</gene>
<organism evidence="1 2">
    <name type="scientific">Patagioenas fasciata monilis</name>
    <dbReference type="NCBI Taxonomy" id="372326"/>
    <lineage>
        <taxon>Eukaryota</taxon>
        <taxon>Metazoa</taxon>
        <taxon>Chordata</taxon>
        <taxon>Craniata</taxon>
        <taxon>Vertebrata</taxon>
        <taxon>Euteleostomi</taxon>
        <taxon>Archelosauria</taxon>
        <taxon>Archosauria</taxon>
        <taxon>Dinosauria</taxon>
        <taxon>Saurischia</taxon>
        <taxon>Theropoda</taxon>
        <taxon>Coelurosauria</taxon>
        <taxon>Aves</taxon>
        <taxon>Neognathae</taxon>
        <taxon>Neoaves</taxon>
        <taxon>Columbimorphae</taxon>
        <taxon>Columbiformes</taxon>
        <taxon>Columbidae</taxon>
        <taxon>Patagioenas</taxon>
    </lineage>
</organism>
<dbReference type="EMBL" id="LSYS01008398">
    <property type="protein sequence ID" value="OPJ68860.1"/>
    <property type="molecule type" value="Genomic_DNA"/>
</dbReference>
<evidence type="ECO:0000313" key="2">
    <source>
        <dbReference type="Proteomes" id="UP000190648"/>
    </source>
</evidence>
<protein>
    <submittedName>
        <fullName evidence="1">Uncharacterized protein</fullName>
    </submittedName>
</protein>
<name>A0A1V4J9Y7_PATFA</name>
<accession>A0A1V4J9Y7</accession>
<sequence length="101" mass="11148">MQCPLLVPGHKISEATSLEIKDHNSDVAGGNRTQEMKANLAKFRKDHFPPGSMDDVITTQDRYFFVLKIACQLPCLVQLCSAAGAQHGCLQPRRDLGQPEL</sequence>
<reference evidence="1 2" key="1">
    <citation type="submission" date="2016-02" db="EMBL/GenBank/DDBJ databases">
        <title>Band-tailed pigeon sequencing and assembly.</title>
        <authorList>
            <person name="Soares A.E."/>
            <person name="Novak B.J."/>
            <person name="Rice E.S."/>
            <person name="O'Connell B."/>
            <person name="Chang D."/>
            <person name="Weber S."/>
            <person name="Shapiro B."/>
        </authorList>
    </citation>
    <scope>NUCLEOTIDE SEQUENCE [LARGE SCALE GENOMIC DNA]</scope>
    <source>
        <strain evidence="1">BTP2013</strain>
        <tissue evidence="1">Blood</tissue>
    </source>
</reference>
<dbReference type="AlphaFoldDB" id="A0A1V4J9Y7"/>
<evidence type="ECO:0000313" key="1">
    <source>
        <dbReference type="EMBL" id="OPJ68860.1"/>
    </source>
</evidence>
<proteinExistence type="predicted"/>
<dbReference type="Proteomes" id="UP000190648">
    <property type="component" value="Unassembled WGS sequence"/>
</dbReference>
<comment type="caution">
    <text evidence="1">The sequence shown here is derived from an EMBL/GenBank/DDBJ whole genome shotgun (WGS) entry which is preliminary data.</text>
</comment>